<dbReference type="Proteomes" id="UP000549617">
    <property type="component" value="Unassembled WGS sequence"/>
</dbReference>
<reference evidence="3 4" key="1">
    <citation type="submission" date="2020-08" db="EMBL/GenBank/DDBJ databases">
        <title>Genomic Encyclopedia of Type Strains, Phase IV (KMG-IV): sequencing the most valuable type-strain genomes for metagenomic binning, comparative biology and taxonomic classification.</title>
        <authorList>
            <person name="Goeker M."/>
        </authorList>
    </citation>
    <scope>NUCLEOTIDE SEQUENCE [LARGE SCALE GENOMIC DNA]</scope>
    <source>
        <strain evidence="3 4">DSM 25079</strain>
    </source>
</reference>
<gene>
    <name evidence="3" type="ORF">FHS49_001978</name>
</gene>
<dbReference type="Gene3D" id="3.40.50.1820">
    <property type="entry name" value="alpha/beta hydrolase"/>
    <property type="match status" value="1"/>
</dbReference>
<dbReference type="InterPro" id="IPR029058">
    <property type="entry name" value="AB_hydrolase_fold"/>
</dbReference>
<name>A0A7W9AI67_9SPHN</name>
<dbReference type="RefSeq" id="WP_221240460.1">
    <property type="nucleotide sequence ID" value="NZ_JACIJC010000003.1"/>
</dbReference>
<dbReference type="EMBL" id="JACIJC010000003">
    <property type="protein sequence ID" value="MBB5685962.1"/>
    <property type="molecule type" value="Genomic_DNA"/>
</dbReference>
<evidence type="ECO:0000259" key="2">
    <source>
        <dbReference type="Pfam" id="PF07859"/>
    </source>
</evidence>
<accession>A0A7W9AI67</accession>
<keyword evidence="4" id="KW-1185">Reference proteome</keyword>
<dbReference type="InterPro" id="IPR013094">
    <property type="entry name" value="AB_hydrolase_3"/>
</dbReference>
<comment type="caution">
    <text evidence="3">The sequence shown here is derived from an EMBL/GenBank/DDBJ whole genome shotgun (WGS) entry which is preliminary data.</text>
</comment>
<sequence>MVDSRHLVDPELLPGLALIPDIEFSAETLPDIRLQIAHMTELRAQPTMNEVRVERRTISALAGHDVPVLIIRPKALTEILPAVLYLHGGAFLLGSAKAMQTPNSLMALEAGCVVVSVDYRLAPETPHPGPIEDCYAALRWLHDNAASLGVDPARIAVAGESAGGGLAAALALLARDRGEVPLVHQHLIYPMLDDRTGPDTANPYAGQFIHSARSNRFAWSSLLGQPAGSEGVSPYAAAARAEDLAGLPGAYIAVGALDLFAEENLDYARRLMRAGVPVELHLYPGAYHGFELAANAALTLRAHDNSINALQRALRASL</sequence>
<dbReference type="InterPro" id="IPR050300">
    <property type="entry name" value="GDXG_lipolytic_enzyme"/>
</dbReference>
<dbReference type="Pfam" id="PF07859">
    <property type="entry name" value="Abhydrolase_3"/>
    <property type="match status" value="1"/>
</dbReference>
<feature type="domain" description="Alpha/beta hydrolase fold-3" evidence="2">
    <location>
        <begin position="83"/>
        <end position="291"/>
    </location>
</feature>
<dbReference type="GO" id="GO:0016787">
    <property type="term" value="F:hydrolase activity"/>
    <property type="evidence" value="ECO:0007669"/>
    <property type="project" value="UniProtKB-KW"/>
</dbReference>
<proteinExistence type="predicted"/>
<dbReference type="PANTHER" id="PTHR48081:SF8">
    <property type="entry name" value="ALPHA_BETA HYDROLASE FOLD-3 DOMAIN-CONTAINING PROTEIN-RELATED"/>
    <property type="match status" value="1"/>
</dbReference>
<keyword evidence="1" id="KW-0378">Hydrolase</keyword>
<protein>
    <submittedName>
        <fullName evidence="3">Acetyl esterase/lipase</fullName>
    </submittedName>
</protein>
<dbReference type="PANTHER" id="PTHR48081">
    <property type="entry name" value="AB HYDROLASE SUPERFAMILY PROTEIN C4A8.06C"/>
    <property type="match status" value="1"/>
</dbReference>
<dbReference type="SUPFAM" id="SSF53474">
    <property type="entry name" value="alpha/beta-Hydrolases"/>
    <property type="match status" value="1"/>
</dbReference>
<evidence type="ECO:0000313" key="3">
    <source>
        <dbReference type="EMBL" id="MBB5685962.1"/>
    </source>
</evidence>
<dbReference type="AlphaFoldDB" id="A0A7W9AI67"/>
<evidence type="ECO:0000313" key="4">
    <source>
        <dbReference type="Proteomes" id="UP000549617"/>
    </source>
</evidence>
<evidence type="ECO:0000256" key="1">
    <source>
        <dbReference type="ARBA" id="ARBA00022801"/>
    </source>
</evidence>
<organism evidence="3 4">
    <name type="scientific">Sphingobium boeckii</name>
    <dbReference type="NCBI Taxonomy" id="1082345"/>
    <lineage>
        <taxon>Bacteria</taxon>
        <taxon>Pseudomonadati</taxon>
        <taxon>Pseudomonadota</taxon>
        <taxon>Alphaproteobacteria</taxon>
        <taxon>Sphingomonadales</taxon>
        <taxon>Sphingomonadaceae</taxon>
        <taxon>Sphingobium</taxon>
    </lineage>
</organism>